<dbReference type="GO" id="GO:0004521">
    <property type="term" value="F:RNA endonuclease activity"/>
    <property type="evidence" value="ECO:0007669"/>
    <property type="project" value="InterPro"/>
</dbReference>
<protein>
    <submittedName>
        <fullName evidence="1">Type III toxin-antitoxin system ToxN/AbiQ family toxin</fullName>
    </submittedName>
</protein>
<dbReference type="GO" id="GO:0003723">
    <property type="term" value="F:RNA binding"/>
    <property type="evidence" value="ECO:0007669"/>
    <property type="project" value="InterPro"/>
</dbReference>
<dbReference type="Gene3D" id="3.10.129.130">
    <property type="match status" value="1"/>
</dbReference>
<dbReference type="Proteomes" id="UP001186047">
    <property type="component" value="Unassembled WGS sequence"/>
</dbReference>
<dbReference type="EMBL" id="JAWHVL010000002">
    <property type="protein sequence ID" value="MDV2631343.1"/>
    <property type="molecule type" value="Genomic_DNA"/>
</dbReference>
<sequence>MKLYNIREEYIDYLRTIDEKVPQNKGEKRPFVGIVFSIDRHTYFAPLSSPKPKHQRMKNALDFHKIDKSYGVINFNNMIPVPSSQLLLIDISGITNATYKTLLQNQHRYIKQNQEVLEKKARNLYNLCCRDIHELSAFQLKVKGRCVDFKKIQKEYINFK</sequence>
<dbReference type="InterPro" id="IPR025911">
    <property type="entry name" value="ToxN/AbiQ_toxin"/>
</dbReference>
<dbReference type="AlphaFoldDB" id="A0AAE4SVM1"/>
<organism evidence="1 2">
    <name type="scientific">Lactococcus lactis</name>
    <dbReference type="NCBI Taxonomy" id="1358"/>
    <lineage>
        <taxon>Bacteria</taxon>
        <taxon>Bacillati</taxon>
        <taxon>Bacillota</taxon>
        <taxon>Bacilli</taxon>
        <taxon>Lactobacillales</taxon>
        <taxon>Streptococcaceae</taxon>
        <taxon>Lactococcus</taxon>
    </lineage>
</organism>
<evidence type="ECO:0000313" key="2">
    <source>
        <dbReference type="Proteomes" id="UP001186047"/>
    </source>
</evidence>
<dbReference type="InterPro" id="IPR053735">
    <property type="entry name" value="Type_III_TA_endoRNase"/>
</dbReference>
<evidence type="ECO:0000313" key="1">
    <source>
        <dbReference type="EMBL" id="MDV2631343.1"/>
    </source>
</evidence>
<comment type="caution">
    <text evidence="1">The sequence shown here is derived from an EMBL/GenBank/DDBJ whole genome shotgun (WGS) entry which is preliminary data.</text>
</comment>
<dbReference type="RefSeq" id="WP_014570267.1">
    <property type="nucleotide sequence ID" value="NZ_CP065987.1"/>
</dbReference>
<proteinExistence type="predicted"/>
<gene>
    <name evidence="1" type="ORF">RZO31_00420</name>
</gene>
<accession>A0AAE4SVM1</accession>
<dbReference type="Pfam" id="PF13958">
    <property type="entry name" value="ToxN_toxin"/>
    <property type="match status" value="1"/>
</dbReference>
<name>A0AAE4SVM1_9LACT</name>
<reference evidence="1" key="1">
    <citation type="submission" date="2023-10" db="EMBL/GenBank/DDBJ databases">
        <title>Production of high quality cheese from raw caw milk (raw cheese).</title>
        <authorList>
            <person name="Samouris G."/>
        </authorList>
    </citation>
    <scope>NUCLEOTIDE SEQUENCE</scope>
    <source>
        <strain evidence="1">M17-3</strain>
    </source>
</reference>